<evidence type="ECO:0000256" key="1">
    <source>
        <dbReference type="SAM" id="MobiDB-lite"/>
    </source>
</evidence>
<dbReference type="OrthoDB" id="102442at2759"/>
<protein>
    <submittedName>
        <fullName evidence="2">Uncharacterized protein</fullName>
    </submittedName>
</protein>
<gene>
    <name evidence="2" type="ORF">DNTS_025784</name>
</gene>
<dbReference type="AlphaFoldDB" id="A0A553N4K8"/>
<organism evidence="2 3">
    <name type="scientific">Danionella cerebrum</name>
    <dbReference type="NCBI Taxonomy" id="2873325"/>
    <lineage>
        <taxon>Eukaryota</taxon>
        <taxon>Metazoa</taxon>
        <taxon>Chordata</taxon>
        <taxon>Craniata</taxon>
        <taxon>Vertebrata</taxon>
        <taxon>Euteleostomi</taxon>
        <taxon>Actinopterygii</taxon>
        <taxon>Neopterygii</taxon>
        <taxon>Teleostei</taxon>
        <taxon>Ostariophysi</taxon>
        <taxon>Cypriniformes</taxon>
        <taxon>Danionidae</taxon>
        <taxon>Danioninae</taxon>
        <taxon>Danionella</taxon>
    </lineage>
</organism>
<dbReference type="Proteomes" id="UP000316079">
    <property type="component" value="Unassembled WGS sequence"/>
</dbReference>
<feature type="region of interest" description="Disordered" evidence="1">
    <location>
        <begin position="64"/>
        <end position="93"/>
    </location>
</feature>
<evidence type="ECO:0000313" key="3">
    <source>
        <dbReference type="Proteomes" id="UP000316079"/>
    </source>
</evidence>
<name>A0A553N4K8_9TELE</name>
<keyword evidence="3" id="KW-1185">Reference proteome</keyword>
<proteinExistence type="predicted"/>
<dbReference type="EMBL" id="SRMA01027057">
    <property type="protein sequence ID" value="TRY60375.1"/>
    <property type="molecule type" value="Genomic_DNA"/>
</dbReference>
<accession>A0A553N4K8</accession>
<sequence length="152" mass="16212">MGSALNSQQAVSAAKNSRNGAVVALDGSPAGERKFVAKVTASGREGIVHLLHLQCIQLFCRSQISSGSGSPEAPSEGSGRHVSQMFSRGERSPSLALEVCTGLNWSRSSQTTASAKHQPESLHPLHLAGELELHSYKPLVFLQLVFHIDSIR</sequence>
<feature type="non-terminal residue" evidence="2">
    <location>
        <position position="152"/>
    </location>
</feature>
<feature type="compositionally biased region" description="Low complexity" evidence="1">
    <location>
        <begin position="65"/>
        <end position="77"/>
    </location>
</feature>
<evidence type="ECO:0000313" key="2">
    <source>
        <dbReference type="EMBL" id="TRY60375.1"/>
    </source>
</evidence>
<reference evidence="2 3" key="1">
    <citation type="journal article" date="2019" name="Sci. Data">
        <title>Hybrid genome assembly and annotation of Danionella translucida.</title>
        <authorList>
            <person name="Kadobianskyi M."/>
            <person name="Schulze L."/>
            <person name="Schuelke M."/>
            <person name="Judkewitz B."/>
        </authorList>
    </citation>
    <scope>NUCLEOTIDE SEQUENCE [LARGE SCALE GENOMIC DNA]</scope>
    <source>
        <strain evidence="2 3">Bolton</strain>
    </source>
</reference>
<comment type="caution">
    <text evidence="2">The sequence shown here is derived from an EMBL/GenBank/DDBJ whole genome shotgun (WGS) entry which is preliminary data.</text>
</comment>